<keyword evidence="7" id="KW-0862">Zinc</keyword>
<evidence type="ECO:0000256" key="5">
    <source>
        <dbReference type="ARBA" id="ARBA00022723"/>
    </source>
</evidence>
<feature type="domain" description="Peptidase M13 C-terminal" evidence="10">
    <location>
        <begin position="536"/>
        <end position="747"/>
    </location>
</feature>
<dbReference type="SUPFAM" id="SSF55486">
    <property type="entry name" value="Metalloproteases ('zincins'), catalytic domain"/>
    <property type="match status" value="1"/>
</dbReference>
<evidence type="ECO:0000256" key="4">
    <source>
        <dbReference type="ARBA" id="ARBA00022670"/>
    </source>
</evidence>
<evidence type="ECO:0000313" key="13">
    <source>
        <dbReference type="Proteomes" id="UP001378592"/>
    </source>
</evidence>
<keyword evidence="9" id="KW-1133">Transmembrane helix</keyword>
<evidence type="ECO:0000256" key="7">
    <source>
        <dbReference type="ARBA" id="ARBA00022833"/>
    </source>
</evidence>
<dbReference type="CDD" id="cd08662">
    <property type="entry name" value="M13"/>
    <property type="match status" value="1"/>
</dbReference>
<evidence type="ECO:0000256" key="1">
    <source>
        <dbReference type="ARBA" id="ARBA00001947"/>
    </source>
</evidence>
<evidence type="ECO:0000259" key="11">
    <source>
        <dbReference type="Pfam" id="PF05649"/>
    </source>
</evidence>
<keyword evidence="9" id="KW-0812">Transmembrane</keyword>
<dbReference type="Proteomes" id="UP001378592">
    <property type="component" value="Unassembled WGS sequence"/>
</dbReference>
<dbReference type="GO" id="GO:0005886">
    <property type="term" value="C:plasma membrane"/>
    <property type="evidence" value="ECO:0007669"/>
    <property type="project" value="UniProtKB-SubCell"/>
</dbReference>
<keyword evidence="8" id="KW-0482">Metalloprotease</keyword>
<keyword evidence="6" id="KW-0378">Hydrolase</keyword>
<name>A0AAN9VC07_9ORTH</name>
<keyword evidence="4" id="KW-0645">Protease</keyword>
<sequence length="749" mass="86190">MKPSYYIWFNRSFHLLFVIMVMIINIPVYEGHTLKSINTGKSYSREENKNVCQTQQCKEAASTLLESMNKDVDACEDFYQFACGKWVQKHPVPPTESHRNQFDLVMEKLDYQLKDILEERENPSDPTPVAASKRFYSACMDTETVEEEGLDLLNIILDQLGGWPIASAEWQPETFSWSDMLAVMTRRLAVTPLILTYVYLDRKNSSRSIITIDQPPLVLPRSMLVEPDVYGHQLQAYRKWIVETAHEIAKAKNIHIPPTRIHVDSFDIVEFEIELAKLTSPNELRRNAYRTYNVLTIKELQQWTDSAEIVNPQTRIRWLDFIKEIFRHVNVEIGADEKIVVKELDYLIKLLQLLDSTPTRTIANYLHWRIVKTSSRDTTAKMRQLAFDFEKVLSGAKEDQPRWRDCIFRTSGSLSFAVGYKYVSHYFDFEAKKAAVEMVKNIRGAFISQVHAIDWMDEETKKVAVEKAEAMTELIGYPDWYANVTALEQYYKGTKVGKSHLANVVASKTQMVHRVLSKLRQPTDRTEWNTSPDVVNAYYNPQTNSIIFPAGILQSPFFNKGRIEALNYGSIGVVIGHEITHGFDDMGRQSDKYGNLAQWWSESTIETYLRKSQCFIDQYDHYRVPELDHLLKTEVTMNGVTTQGENIADNGGLRQAFLAYQQFIQNNGPEMRLPGMEEFSPEQLFFLGFATVWCESTTSESLLQEVLSDPHSPHKLRVLGTLANSEDFAKAFNCAPGSQMNPKIKCMIW</sequence>
<gene>
    <name evidence="12" type="ORF">R5R35_011644</name>
</gene>
<dbReference type="InterPro" id="IPR042089">
    <property type="entry name" value="Peptidase_M13_dom_2"/>
</dbReference>
<comment type="subcellular location">
    <subcellularLocation>
        <location evidence="2">Cell membrane</location>
        <topology evidence="2">Single-pass type II membrane protein</topology>
    </subcellularLocation>
</comment>
<comment type="similarity">
    <text evidence="3">Belongs to the peptidase M13 family.</text>
</comment>
<dbReference type="EMBL" id="JAZDUA010000380">
    <property type="protein sequence ID" value="KAK7793460.1"/>
    <property type="molecule type" value="Genomic_DNA"/>
</dbReference>
<accession>A0AAN9VC07</accession>
<protein>
    <submittedName>
        <fullName evidence="12">Uncharacterized protein</fullName>
    </submittedName>
</protein>
<evidence type="ECO:0000313" key="12">
    <source>
        <dbReference type="EMBL" id="KAK7793460.1"/>
    </source>
</evidence>
<feature type="transmembrane region" description="Helical" evidence="9">
    <location>
        <begin position="12"/>
        <end position="29"/>
    </location>
</feature>
<dbReference type="AlphaFoldDB" id="A0AAN9VC07"/>
<dbReference type="PANTHER" id="PTHR11733">
    <property type="entry name" value="ZINC METALLOPROTEASE FAMILY M13 NEPRILYSIN-RELATED"/>
    <property type="match status" value="1"/>
</dbReference>
<evidence type="ECO:0000256" key="9">
    <source>
        <dbReference type="SAM" id="Phobius"/>
    </source>
</evidence>
<proteinExistence type="inferred from homology"/>
<dbReference type="PROSITE" id="PS51885">
    <property type="entry name" value="NEPRILYSIN"/>
    <property type="match status" value="1"/>
</dbReference>
<dbReference type="InterPro" id="IPR000718">
    <property type="entry name" value="Peptidase_M13"/>
</dbReference>
<comment type="cofactor">
    <cofactor evidence="1">
        <name>Zn(2+)</name>
        <dbReference type="ChEBI" id="CHEBI:29105"/>
    </cofactor>
</comment>
<dbReference type="InterPro" id="IPR024079">
    <property type="entry name" value="MetalloPept_cat_dom_sf"/>
</dbReference>
<keyword evidence="9" id="KW-0472">Membrane</keyword>
<dbReference type="Gene3D" id="1.10.1380.10">
    <property type="entry name" value="Neutral endopeptidase , domain2"/>
    <property type="match status" value="1"/>
</dbReference>
<evidence type="ECO:0000256" key="3">
    <source>
        <dbReference type="ARBA" id="ARBA00007357"/>
    </source>
</evidence>
<keyword evidence="13" id="KW-1185">Reference proteome</keyword>
<evidence type="ECO:0000259" key="10">
    <source>
        <dbReference type="Pfam" id="PF01431"/>
    </source>
</evidence>
<comment type="caution">
    <text evidence="12">The sequence shown here is derived from an EMBL/GenBank/DDBJ whole genome shotgun (WGS) entry which is preliminary data.</text>
</comment>
<keyword evidence="5" id="KW-0479">Metal-binding</keyword>
<dbReference type="PRINTS" id="PR00786">
    <property type="entry name" value="NEPRILYSIN"/>
</dbReference>
<evidence type="ECO:0000256" key="6">
    <source>
        <dbReference type="ARBA" id="ARBA00022801"/>
    </source>
</evidence>
<dbReference type="GO" id="GO:0016485">
    <property type="term" value="P:protein processing"/>
    <property type="evidence" value="ECO:0007669"/>
    <property type="project" value="TreeGrafter"/>
</dbReference>
<dbReference type="GO" id="GO:0046872">
    <property type="term" value="F:metal ion binding"/>
    <property type="evidence" value="ECO:0007669"/>
    <property type="project" value="UniProtKB-KW"/>
</dbReference>
<dbReference type="InterPro" id="IPR008753">
    <property type="entry name" value="Peptidase_M13_N"/>
</dbReference>
<organism evidence="12 13">
    <name type="scientific">Gryllus longicercus</name>
    <dbReference type="NCBI Taxonomy" id="2509291"/>
    <lineage>
        <taxon>Eukaryota</taxon>
        <taxon>Metazoa</taxon>
        <taxon>Ecdysozoa</taxon>
        <taxon>Arthropoda</taxon>
        <taxon>Hexapoda</taxon>
        <taxon>Insecta</taxon>
        <taxon>Pterygota</taxon>
        <taxon>Neoptera</taxon>
        <taxon>Polyneoptera</taxon>
        <taxon>Orthoptera</taxon>
        <taxon>Ensifera</taxon>
        <taxon>Gryllidea</taxon>
        <taxon>Grylloidea</taxon>
        <taxon>Gryllidae</taxon>
        <taxon>Gryllinae</taxon>
        <taxon>Gryllus</taxon>
    </lineage>
</organism>
<dbReference type="Pfam" id="PF01431">
    <property type="entry name" value="Peptidase_M13"/>
    <property type="match status" value="1"/>
</dbReference>
<evidence type="ECO:0000256" key="8">
    <source>
        <dbReference type="ARBA" id="ARBA00023049"/>
    </source>
</evidence>
<evidence type="ECO:0000256" key="2">
    <source>
        <dbReference type="ARBA" id="ARBA00004401"/>
    </source>
</evidence>
<dbReference type="GO" id="GO:0004222">
    <property type="term" value="F:metalloendopeptidase activity"/>
    <property type="evidence" value="ECO:0007669"/>
    <property type="project" value="InterPro"/>
</dbReference>
<dbReference type="PANTHER" id="PTHR11733:SF237">
    <property type="entry name" value="NEPRILYSIN-LIKE 4"/>
    <property type="match status" value="1"/>
</dbReference>
<feature type="domain" description="Peptidase M13 N-terminal" evidence="11">
    <location>
        <begin position="75"/>
        <end position="478"/>
    </location>
</feature>
<dbReference type="Pfam" id="PF05649">
    <property type="entry name" value="Peptidase_M13_N"/>
    <property type="match status" value="1"/>
</dbReference>
<dbReference type="InterPro" id="IPR018497">
    <property type="entry name" value="Peptidase_M13_C"/>
</dbReference>
<reference evidence="12 13" key="1">
    <citation type="submission" date="2024-03" db="EMBL/GenBank/DDBJ databases">
        <title>The genome assembly and annotation of the cricket Gryllus longicercus Weissman &amp; Gray.</title>
        <authorList>
            <person name="Szrajer S."/>
            <person name="Gray D."/>
            <person name="Ylla G."/>
        </authorList>
    </citation>
    <scope>NUCLEOTIDE SEQUENCE [LARGE SCALE GENOMIC DNA]</scope>
    <source>
        <strain evidence="12">DAG 2021-001</strain>
        <tissue evidence="12">Whole body minus gut</tissue>
    </source>
</reference>
<dbReference type="Gene3D" id="3.40.390.10">
    <property type="entry name" value="Collagenase (Catalytic Domain)"/>
    <property type="match status" value="1"/>
</dbReference>